<dbReference type="Pfam" id="PF04991">
    <property type="entry name" value="LicD"/>
    <property type="match status" value="1"/>
</dbReference>
<reference evidence="2" key="1">
    <citation type="submission" date="2024-06" db="EMBL/GenBank/DDBJ databases">
        <authorList>
            <person name="Liu X."/>
            <person name="Lenzi L."/>
            <person name="Haldenby T S."/>
            <person name="Uol C."/>
        </authorList>
    </citation>
    <scope>NUCLEOTIDE SEQUENCE</scope>
</reference>
<dbReference type="GO" id="GO:0009100">
    <property type="term" value="P:glycoprotein metabolic process"/>
    <property type="evidence" value="ECO:0007669"/>
    <property type="project" value="UniProtKB-ARBA"/>
</dbReference>
<comment type="caution">
    <text evidence="2">The sequence shown here is derived from an EMBL/GenBank/DDBJ whole genome shotgun (WGS) entry which is preliminary data.</text>
</comment>
<sequence length="402" mass="46493">MQGHGEDSFVLHQHTETRMWYCTPCGDRKSWPIIQQSQKITLIGQFHLDFQPMISNEPVQHTYTDAVTDGAINSTQTITLQLDEIEGWIIEQKEAKMSDREIVTYLSAVTRELCDVQQKHTGRCCDPKIPANSSLKDVLNCIRQLRSLGPMPTTSLVGTNDERPEFTNFSMYIDRNRWNETELRCNVNLDKRRSMYRLLRHWITLANQYKIIWWITYGSLIGSIRHGDFIPYDHDVDIMVLGSQEELIRQLATDRKNFTYGQINLVPRARHCAVDMDGIRTTCTGRLVQFQLDPCSFCDPLARLISGYTTFFDIFLTHVELRSDRVGGTTEYGLLDETVDRNSHRLSYSISSTFPLSVCQYAGLSVPCPRDPQTVLSHIYGEDFRKPLFLCNQRWGYWYSST</sequence>
<dbReference type="PANTHER" id="PTHR43404">
    <property type="entry name" value="LIPOPOLYSACCHARIDE CHOLINEPHOSPHOTRANSFERASE LICD"/>
    <property type="match status" value="1"/>
</dbReference>
<evidence type="ECO:0000259" key="1">
    <source>
        <dbReference type="Pfam" id="PF04991"/>
    </source>
</evidence>
<dbReference type="InterPro" id="IPR007074">
    <property type="entry name" value="LicD/FKTN/FKRP_NTP_transf"/>
</dbReference>
<organism evidence="2 3">
    <name type="scientific">Calicophoron daubneyi</name>
    <name type="common">Rumen fluke</name>
    <name type="synonym">Paramphistomum daubneyi</name>
    <dbReference type="NCBI Taxonomy" id="300641"/>
    <lineage>
        <taxon>Eukaryota</taxon>
        <taxon>Metazoa</taxon>
        <taxon>Spiralia</taxon>
        <taxon>Lophotrochozoa</taxon>
        <taxon>Platyhelminthes</taxon>
        <taxon>Trematoda</taxon>
        <taxon>Digenea</taxon>
        <taxon>Plagiorchiida</taxon>
        <taxon>Pronocephalata</taxon>
        <taxon>Paramphistomoidea</taxon>
        <taxon>Paramphistomidae</taxon>
        <taxon>Calicophoron</taxon>
    </lineage>
</organism>
<accession>A0AAV2TQH2</accession>
<name>A0AAV2TQH2_CALDB</name>
<evidence type="ECO:0000313" key="2">
    <source>
        <dbReference type="EMBL" id="CAL5139000.1"/>
    </source>
</evidence>
<dbReference type="PANTHER" id="PTHR43404:SF2">
    <property type="entry name" value="LIPOPOLYSACCHARIDE CHOLINEPHOSPHOTRANSFERASE LICD"/>
    <property type="match status" value="1"/>
</dbReference>
<feature type="domain" description="LicD/FKTN/FKRP nucleotidyltransferase" evidence="1">
    <location>
        <begin position="207"/>
        <end position="247"/>
    </location>
</feature>
<dbReference type="AlphaFoldDB" id="A0AAV2TQH2"/>
<gene>
    <name evidence="2" type="ORF">CDAUBV1_LOCUS14055</name>
</gene>
<dbReference type="InterPro" id="IPR052942">
    <property type="entry name" value="LPS_cholinephosphotransferase"/>
</dbReference>
<protein>
    <recommendedName>
        <fullName evidence="1">LicD/FKTN/FKRP nucleotidyltransferase domain-containing protein</fullName>
    </recommendedName>
</protein>
<proteinExistence type="predicted"/>
<evidence type="ECO:0000313" key="3">
    <source>
        <dbReference type="Proteomes" id="UP001497525"/>
    </source>
</evidence>
<dbReference type="EMBL" id="CAXLJL010000567">
    <property type="protein sequence ID" value="CAL5139000.1"/>
    <property type="molecule type" value="Genomic_DNA"/>
</dbReference>
<dbReference type="Proteomes" id="UP001497525">
    <property type="component" value="Unassembled WGS sequence"/>
</dbReference>